<evidence type="ECO:0000313" key="2">
    <source>
        <dbReference type="EMBL" id="AWM38886.1"/>
    </source>
</evidence>
<evidence type="ECO:0000313" key="3">
    <source>
        <dbReference type="Proteomes" id="UP000245802"/>
    </source>
</evidence>
<organism evidence="2 3">
    <name type="scientific">Gemmata obscuriglobus</name>
    <dbReference type="NCBI Taxonomy" id="114"/>
    <lineage>
        <taxon>Bacteria</taxon>
        <taxon>Pseudomonadati</taxon>
        <taxon>Planctomycetota</taxon>
        <taxon>Planctomycetia</taxon>
        <taxon>Gemmatales</taxon>
        <taxon>Gemmataceae</taxon>
        <taxon>Gemmata</taxon>
    </lineage>
</organism>
<feature type="region of interest" description="Disordered" evidence="1">
    <location>
        <begin position="18"/>
        <end position="76"/>
    </location>
</feature>
<feature type="compositionally biased region" description="Low complexity" evidence="1">
    <location>
        <begin position="45"/>
        <end position="61"/>
    </location>
</feature>
<reference evidence="2 3" key="1">
    <citation type="submission" date="2018-01" db="EMBL/GenBank/DDBJ databases">
        <title>G. obscuriglobus.</title>
        <authorList>
            <person name="Franke J."/>
            <person name="Blomberg W."/>
            <person name="Selmecki A."/>
        </authorList>
    </citation>
    <scope>NUCLEOTIDE SEQUENCE [LARGE SCALE GENOMIC DNA]</scope>
    <source>
        <strain evidence="2 3">DSM 5831</strain>
    </source>
</reference>
<keyword evidence="3" id="KW-1185">Reference proteome</keyword>
<dbReference type="Proteomes" id="UP000245802">
    <property type="component" value="Chromosome"/>
</dbReference>
<accession>A0A2Z3H5Q3</accession>
<dbReference type="KEGG" id="gog:C1280_19115"/>
<dbReference type="AlphaFoldDB" id="A0A2Z3H5Q3"/>
<sequence>MERAAHPVVAAQVSCKFGPRGGRQCPTTWFSGGRRSRVPPRRSIRTAASAAASRWMTSANSPRRRSTPRSRPSFRT</sequence>
<evidence type="ECO:0000256" key="1">
    <source>
        <dbReference type="SAM" id="MobiDB-lite"/>
    </source>
</evidence>
<protein>
    <submittedName>
        <fullName evidence="2">Uncharacterized protein</fullName>
    </submittedName>
</protein>
<name>A0A2Z3H5Q3_9BACT</name>
<feature type="compositionally biased region" description="Basic residues" evidence="1">
    <location>
        <begin position="62"/>
        <end position="76"/>
    </location>
</feature>
<gene>
    <name evidence="2" type="ORF">C1280_19115</name>
</gene>
<dbReference type="EMBL" id="CP025958">
    <property type="protein sequence ID" value="AWM38886.1"/>
    <property type="molecule type" value="Genomic_DNA"/>
</dbReference>
<proteinExistence type="predicted"/>
<feature type="compositionally biased region" description="Basic residues" evidence="1">
    <location>
        <begin position="34"/>
        <end position="44"/>
    </location>
</feature>